<dbReference type="InterPro" id="IPR029044">
    <property type="entry name" value="Nucleotide-diphossugar_trans"/>
</dbReference>
<evidence type="ECO:0000313" key="4">
    <source>
        <dbReference type="EMBL" id="MBW8186146.1"/>
    </source>
</evidence>
<dbReference type="Gene3D" id="3.90.550.10">
    <property type="entry name" value="Spore Coat Polysaccharide Biosynthesis Protein SpsA, Chain A"/>
    <property type="match status" value="1"/>
</dbReference>
<dbReference type="RefSeq" id="WP_220111464.1">
    <property type="nucleotide sequence ID" value="NZ_JAHZST010000021.1"/>
</dbReference>
<proteinExistence type="predicted"/>
<comment type="caution">
    <text evidence="4">The sequence shown here is derived from an EMBL/GenBank/DDBJ whole genome shotgun (WGS) entry which is preliminary data.</text>
</comment>
<gene>
    <name evidence="4" type="ORF">K0625_21220</name>
</gene>
<dbReference type="InterPro" id="IPR027791">
    <property type="entry name" value="Galactosyl_T_C"/>
</dbReference>
<dbReference type="Pfam" id="PF02709">
    <property type="entry name" value="Glyco_transf_7C"/>
    <property type="match status" value="1"/>
</dbReference>
<accession>A0ABS7E8X3</accession>
<evidence type="ECO:0000313" key="5">
    <source>
        <dbReference type="Proteomes" id="UP001195963"/>
    </source>
</evidence>
<dbReference type="InterPro" id="IPR050834">
    <property type="entry name" value="Glycosyltransf_2"/>
</dbReference>
<dbReference type="PANTHER" id="PTHR43685">
    <property type="entry name" value="GLYCOSYLTRANSFERASE"/>
    <property type="match status" value="1"/>
</dbReference>
<keyword evidence="1" id="KW-0808">Transferase</keyword>
<dbReference type="CDD" id="cd06420">
    <property type="entry name" value="GT2_Chondriotin_Pol_N"/>
    <property type="match status" value="1"/>
</dbReference>
<name>A0ABS7E8X3_9GAMM</name>
<dbReference type="Pfam" id="PF00535">
    <property type="entry name" value="Glycos_transf_2"/>
    <property type="match status" value="1"/>
</dbReference>
<dbReference type="SUPFAM" id="SSF53448">
    <property type="entry name" value="Nucleotide-diphospho-sugar transferases"/>
    <property type="match status" value="1"/>
</dbReference>
<dbReference type="EMBL" id="JAHZST010000021">
    <property type="protein sequence ID" value="MBW8186146.1"/>
    <property type="molecule type" value="Genomic_DNA"/>
</dbReference>
<feature type="domain" description="Galactosyltransferase C-terminal" evidence="3">
    <location>
        <begin position="167"/>
        <end position="229"/>
    </location>
</feature>
<evidence type="ECO:0000256" key="1">
    <source>
        <dbReference type="ARBA" id="ARBA00022679"/>
    </source>
</evidence>
<feature type="domain" description="Glycosyltransferase 2-like" evidence="2">
    <location>
        <begin position="4"/>
        <end position="133"/>
    </location>
</feature>
<keyword evidence="5" id="KW-1185">Reference proteome</keyword>
<sequence length="282" mass="32024">MTSSLIITTYNWPEALARVLESVMSQSVTPDEIIIADDGSTQETKEVIRHYQGRSSIPIVHSWQEDNGFRLSRSRNKAISVAKMDYIIMIDGDMILHHKFIADHLKHAEKGFFITGKRVKLSPQLSQKQLKSPKALTLFSRGLSRGRENALRLAWQPSLMSKTQTNSVEGIHGCNLAFWKADVLTVNGFNTQFEGWGPEDKEFALRMINSGIKRKRLKYAGIAFHIYHDESPKALLEVNRAIFEDIKINRARWCPLGINEFITVELPQTDEFDASLVTHSLA</sequence>
<evidence type="ECO:0000259" key="2">
    <source>
        <dbReference type="Pfam" id="PF00535"/>
    </source>
</evidence>
<dbReference type="InterPro" id="IPR001173">
    <property type="entry name" value="Glyco_trans_2-like"/>
</dbReference>
<dbReference type="PANTHER" id="PTHR43685:SF3">
    <property type="entry name" value="SLR2126 PROTEIN"/>
    <property type="match status" value="1"/>
</dbReference>
<organism evidence="4 5">
    <name type="scientific">Shewanella nanhaiensis</name>
    <dbReference type="NCBI Taxonomy" id="2864872"/>
    <lineage>
        <taxon>Bacteria</taxon>
        <taxon>Pseudomonadati</taxon>
        <taxon>Pseudomonadota</taxon>
        <taxon>Gammaproteobacteria</taxon>
        <taxon>Alteromonadales</taxon>
        <taxon>Shewanellaceae</taxon>
        <taxon>Shewanella</taxon>
    </lineage>
</organism>
<protein>
    <submittedName>
        <fullName evidence="4">Glycosyltransferase family 2 protein</fullName>
    </submittedName>
</protein>
<dbReference type="Proteomes" id="UP001195963">
    <property type="component" value="Unassembled WGS sequence"/>
</dbReference>
<reference evidence="4 5" key="1">
    <citation type="submission" date="2021-07" db="EMBL/GenBank/DDBJ databases">
        <title>Shewanella sp. nov, isolated from SCS.</title>
        <authorList>
            <person name="Cao W.R."/>
        </authorList>
    </citation>
    <scope>NUCLEOTIDE SEQUENCE [LARGE SCALE GENOMIC DNA]</scope>
    <source>
        <strain evidence="4 5">NR704-98</strain>
    </source>
</reference>
<evidence type="ECO:0000259" key="3">
    <source>
        <dbReference type="Pfam" id="PF02709"/>
    </source>
</evidence>